<dbReference type="EMBL" id="FWDM01000002">
    <property type="protein sequence ID" value="SLM09905.1"/>
    <property type="molecule type" value="Genomic_DNA"/>
</dbReference>
<dbReference type="InterPro" id="IPR004101">
    <property type="entry name" value="Mur_ligase_C"/>
</dbReference>
<keyword evidence="7 14" id="KW-0547">Nucleotide-binding</keyword>
<dbReference type="Pfam" id="PF02875">
    <property type="entry name" value="Mur_ligase_C"/>
    <property type="match status" value="1"/>
</dbReference>
<gene>
    <name evidence="14 18" type="primary">murC</name>
    <name evidence="18" type="ORF">SPIROBIBN47_100135</name>
</gene>
<comment type="pathway">
    <text evidence="2 14">Cell wall biogenesis; peptidoglycan biosynthesis.</text>
</comment>
<keyword evidence="4 14" id="KW-0963">Cytoplasm</keyword>
<dbReference type="InterPro" id="IPR036565">
    <property type="entry name" value="Mur-like_cat_sf"/>
</dbReference>
<dbReference type="Gene3D" id="3.40.50.720">
    <property type="entry name" value="NAD(P)-binding Rossmann-like Domain"/>
    <property type="match status" value="1"/>
</dbReference>
<dbReference type="AlphaFoldDB" id="A0A3P3XF84"/>
<feature type="domain" description="Mur ligase N-terminal catalytic" evidence="15">
    <location>
        <begin position="15"/>
        <end position="114"/>
    </location>
</feature>
<dbReference type="NCBIfam" id="TIGR01082">
    <property type="entry name" value="murC"/>
    <property type="match status" value="1"/>
</dbReference>
<dbReference type="PANTHER" id="PTHR43445:SF3">
    <property type="entry name" value="UDP-N-ACETYLMURAMATE--L-ALANINE LIGASE"/>
    <property type="match status" value="1"/>
</dbReference>
<feature type="binding site" evidence="14">
    <location>
        <begin position="122"/>
        <end position="128"/>
    </location>
    <ligand>
        <name>ATP</name>
        <dbReference type="ChEBI" id="CHEBI:30616"/>
    </ligand>
</feature>
<dbReference type="InterPro" id="IPR013221">
    <property type="entry name" value="Mur_ligase_cen"/>
</dbReference>
<dbReference type="Pfam" id="PF08245">
    <property type="entry name" value="Mur_ligase_M"/>
    <property type="match status" value="1"/>
</dbReference>
<evidence type="ECO:0000259" key="17">
    <source>
        <dbReference type="Pfam" id="PF08245"/>
    </source>
</evidence>
<dbReference type="InterPro" id="IPR036615">
    <property type="entry name" value="Mur_ligase_C_dom_sf"/>
</dbReference>
<keyword evidence="11 14" id="KW-0131">Cell cycle</keyword>
<keyword evidence="12 14" id="KW-0961">Cell wall biogenesis/degradation</keyword>
<reference evidence="18" key="1">
    <citation type="submission" date="2017-02" db="EMBL/GenBank/DDBJ databases">
        <authorList>
            <person name="Regsiter A."/>
            <person name="William W."/>
        </authorList>
    </citation>
    <scope>NUCLEOTIDE SEQUENCE</scope>
    <source>
        <strain evidence="18">Bib</strain>
    </source>
</reference>
<keyword evidence="6 14" id="KW-0132">Cell division</keyword>
<evidence type="ECO:0000256" key="13">
    <source>
        <dbReference type="ARBA" id="ARBA00047833"/>
    </source>
</evidence>
<evidence type="ECO:0000259" key="15">
    <source>
        <dbReference type="Pfam" id="PF01225"/>
    </source>
</evidence>
<evidence type="ECO:0000256" key="7">
    <source>
        <dbReference type="ARBA" id="ARBA00022741"/>
    </source>
</evidence>
<keyword evidence="5 14" id="KW-0436">Ligase</keyword>
<dbReference type="SUPFAM" id="SSF53244">
    <property type="entry name" value="MurD-like peptide ligases, peptide-binding domain"/>
    <property type="match status" value="1"/>
</dbReference>
<feature type="domain" description="Mur ligase C-terminal" evidence="16">
    <location>
        <begin position="334"/>
        <end position="494"/>
    </location>
</feature>
<keyword evidence="8 14" id="KW-0067">ATP-binding</keyword>
<sequence length="523" mass="57617">MELKQFPSNLYGLQIHLVGAKGTGMTALAEILHSRGALLTGSDVPDVFYTDSILRALNVKLFENFDAKHIPDACDLVIYSAAYSRDANPELKAAAAHNIPIYSYPEVLGALSLHSTSAGIAGVHGKTTTTALTGILMEALSMPATVLAGSAISNFNNRCTLIQGDTYFIAETCEYRKHFLNFKPSWIVLTSVESDHQDYFPTYESIRDAFVEYVLSLPSGGTLIFCADEKGATEVADIALQQRKDINFVEYGFSAQGKWKIRSLRTLAGTNTFITGNYPVDISLHVPGQHLVLDAVAALALADSIFKAETSRDIEPHEWKMMANALSSFRGSKRRSEVVGEYGGILIIDDYGHHPTAIAATIEGIKKFWPHRRLVVDFMSHTYTRTIALQDAFVAALDQADAVVMHKIYASAREQPIQDFDGQKLFQKLCERRKDLDLLVPDDSHLAATSIGHGESTLRARTGFALYTEEPLDALPMLEKKLKPGDIFLTMGAGDNWKLGRALAELLENKKAIKHGPERKHTE</sequence>
<dbReference type="GO" id="GO:0071555">
    <property type="term" value="P:cell wall organization"/>
    <property type="evidence" value="ECO:0007669"/>
    <property type="project" value="UniProtKB-KW"/>
</dbReference>
<evidence type="ECO:0000256" key="10">
    <source>
        <dbReference type="ARBA" id="ARBA00022984"/>
    </source>
</evidence>
<evidence type="ECO:0000256" key="12">
    <source>
        <dbReference type="ARBA" id="ARBA00023316"/>
    </source>
</evidence>
<dbReference type="GO" id="GO:0005524">
    <property type="term" value="F:ATP binding"/>
    <property type="evidence" value="ECO:0007669"/>
    <property type="project" value="UniProtKB-UniRule"/>
</dbReference>
<dbReference type="EC" id="6.3.2.8" evidence="3 14"/>
<evidence type="ECO:0000259" key="16">
    <source>
        <dbReference type="Pfam" id="PF02875"/>
    </source>
</evidence>
<dbReference type="GO" id="GO:0008763">
    <property type="term" value="F:UDP-N-acetylmuramate-L-alanine ligase activity"/>
    <property type="evidence" value="ECO:0007669"/>
    <property type="project" value="UniProtKB-UniRule"/>
</dbReference>
<evidence type="ECO:0000256" key="2">
    <source>
        <dbReference type="ARBA" id="ARBA00004752"/>
    </source>
</evidence>
<proteinExistence type="inferred from homology"/>
<dbReference type="SUPFAM" id="SSF53623">
    <property type="entry name" value="MurD-like peptide ligases, catalytic domain"/>
    <property type="match status" value="1"/>
</dbReference>
<evidence type="ECO:0000256" key="4">
    <source>
        <dbReference type="ARBA" id="ARBA00022490"/>
    </source>
</evidence>
<evidence type="ECO:0000256" key="5">
    <source>
        <dbReference type="ARBA" id="ARBA00022598"/>
    </source>
</evidence>
<comment type="similarity">
    <text evidence="14">Belongs to the MurCDEF family.</text>
</comment>
<evidence type="ECO:0000256" key="6">
    <source>
        <dbReference type="ARBA" id="ARBA00022618"/>
    </source>
</evidence>
<name>A0A3P3XF84_9SPIR</name>
<dbReference type="GO" id="GO:0008360">
    <property type="term" value="P:regulation of cell shape"/>
    <property type="evidence" value="ECO:0007669"/>
    <property type="project" value="UniProtKB-KW"/>
</dbReference>
<evidence type="ECO:0000313" key="18">
    <source>
        <dbReference type="EMBL" id="SLM09905.1"/>
    </source>
</evidence>
<accession>A0A3P3XF84</accession>
<dbReference type="GO" id="GO:0009252">
    <property type="term" value="P:peptidoglycan biosynthetic process"/>
    <property type="evidence" value="ECO:0007669"/>
    <property type="project" value="UniProtKB-UniRule"/>
</dbReference>
<keyword evidence="9 14" id="KW-0133">Cell shape</keyword>
<dbReference type="GO" id="GO:0005737">
    <property type="term" value="C:cytoplasm"/>
    <property type="evidence" value="ECO:0007669"/>
    <property type="project" value="UniProtKB-SubCell"/>
</dbReference>
<evidence type="ECO:0000256" key="14">
    <source>
        <dbReference type="HAMAP-Rule" id="MF_00046"/>
    </source>
</evidence>
<evidence type="ECO:0000256" key="8">
    <source>
        <dbReference type="ARBA" id="ARBA00022840"/>
    </source>
</evidence>
<protein>
    <recommendedName>
        <fullName evidence="3 14">UDP-N-acetylmuramate--L-alanine ligase</fullName>
        <ecNumber evidence="3 14">6.3.2.8</ecNumber>
    </recommendedName>
    <alternativeName>
        <fullName evidence="14">UDP-N-acetylmuramoyl-L-alanine synthetase</fullName>
    </alternativeName>
</protein>
<dbReference type="GO" id="GO:0051301">
    <property type="term" value="P:cell division"/>
    <property type="evidence" value="ECO:0007669"/>
    <property type="project" value="UniProtKB-KW"/>
</dbReference>
<dbReference type="Pfam" id="PF01225">
    <property type="entry name" value="Mur_ligase"/>
    <property type="match status" value="1"/>
</dbReference>
<keyword evidence="10 14" id="KW-0573">Peptidoglycan synthesis</keyword>
<dbReference type="InterPro" id="IPR000713">
    <property type="entry name" value="Mur_ligase_N"/>
</dbReference>
<comment type="subcellular location">
    <subcellularLocation>
        <location evidence="1 14">Cytoplasm</location>
    </subcellularLocation>
</comment>
<evidence type="ECO:0000256" key="11">
    <source>
        <dbReference type="ARBA" id="ARBA00023306"/>
    </source>
</evidence>
<dbReference type="SUPFAM" id="SSF51984">
    <property type="entry name" value="MurCD N-terminal domain"/>
    <property type="match status" value="1"/>
</dbReference>
<evidence type="ECO:0000256" key="9">
    <source>
        <dbReference type="ARBA" id="ARBA00022960"/>
    </source>
</evidence>
<dbReference type="InterPro" id="IPR005758">
    <property type="entry name" value="UDP-N-AcMur_Ala_ligase_MurC"/>
</dbReference>
<evidence type="ECO:0000256" key="1">
    <source>
        <dbReference type="ARBA" id="ARBA00004496"/>
    </source>
</evidence>
<evidence type="ECO:0000256" key="3">
    <source>
        <dbReference type="ARBA" id="ARBA00012211"/>
    </source>
</evidence>
<dbReference type="HAMAP" id="MF_00046">
    <property type="entry name" value="MurC"/>
    <property type="match status" value="1"/>
</dbReference>
<comment type="function">
    <text evidence="14">Cell wall formation.</text>
</comment>
<organism evidence="18">
    <name type="scientific">uncultured spirochete</name>
    <dbReference type="NCBI Taxonomy" id="156406"/>
    <lineage>
        <taxon>Bacteria</taxon>
        <taxon>Pseudomonadati</taxon>
        <taxon>Spirochaetota</taxon>
        <taxon>Spirochaetia</taxon>
        <taxon>Spirochaetales</taxon>
        <taxon>environmental samples</taxon>
    </lineage>
</organism>
<comment type="catalytic activity">
    <reaction evidence="13 14">
        <text>UDP-N-acetyl-alpha-D-muramate + L-alanine + ATP = UDP-N-acetyl-alpha-D-muramoyl-L-alanine + ADP + phosphate + H(+)</text>
        <dbReference type="Rhea" id="RHEA:23372"/>
        <dbReference type="ChEBI" id="CHEBI:15378"/>
        <dbReference type="ChEBI" id="CHEBI:30616"/>
        <dbReference type="ChEBI" id="CHEBI:43474"/>
        <dbReference type="ChEBI" id="CHEBI:57972"/>
        <dbReference type="ChEBI" id="CHEBI:70757"/>
        <dbReference type="ChEBI" id="CHEBI:83898"/>
        <dbReference type="ChEBI" id="CHEBI:456216"/>
        <dbReference type="EC" id="6.3.2.8"/>
    </reaction>
</comment>
<dbReference type="PANTHER" id="PTHR43445">
    <property type="entry name" value="UDP-N-ACETYLMURAMATE--L-ALANINE LIGASE-RELATED"/>
    <property type="match status" value="1"/>
</dbReference>
<feature type="domain" description="Mur ligase central" evidence="17">
    <location>
        <begin position="120"/>
        <end position="302"/>
    </location>
</feature>
<dbReference type="Gene3D" id="3.90.190.20">
    <property type="entry name" value="Mur ligase, C-terminal domain"/>
    <property type="match status" value="1"/>
</dbReference>
<dbReference type="Gene3D" id="3.40.1190.10">
    <property type="entry name" value="Mur-like, catalytic domain"/>
    <property type="match status" value="1"/>
</dbReference>
<dbReference type="InterPro" id="IPR050061">
    <property type="entry name" value="MurCDEF_pg_biosynth"/>
</dbReference>
<dbReference type="UniPathway" id="UPA00219"/>